<dbReference type="EMBL" id="LR798343">
    <property type="protein sequence ID" value="CAB5225610.1"/>
    <property type="molecule type" value="Genomic_DNA"/>
</dbReference>
<evidence type="ECO:0000313" key="2">
    <source>
        <dbReference type="EMBL" id="CAB5225610.1"/>
    </source>
</evidence>
<reference evidence="1" key="1">
    <citation type="submission" date="2020-04" db="EMBL/GenBank/DDBJ databases">
        <authorList>
            <person name="Chiriac C."/>
            <person name="Salcher M."/>
            <person name="Ghai R."/>
            <person name="Kavagutti S V."/>
        </authorList>
    </citation>
    <scope>NUCLEOTIDE SEQUENCE</scope>
</reference>
<proteinExistence type="predicted"/>
<organism evidence="1">
    <name type="scientific">uncultured Caudovirales phage</name>
    <dbReference type="NCBI Taxonomy" id="2100421"/>
    <lineage>
        <taxon>Viruses</taxon>
        <taxon>Duplodnaviria</taxon>
        <taxon>Heunggongvirae</taxon>
        <taxon>Uroviricota</taxon>
        <taxon>Caudoviricetes</taxon>
        <taxon>Peduoviridae</taxon>
        <taxon>Maltschvirus</taxon>
        <taxon>Maltschvirus maltsch</taxon>
    </lineage>
</organism>
<evidence type="ECO:0000313" key="1">
    <source>
        <dbReference type="EMBL" id="CAB4157017.1"/>
    </source>
</evidence>
<name>A0A6J5NDV7_9CAUD</name>
<accession>A0A6J5NDV7</accession>
<sequence length="92" mass="9913">MSLYTRNREEAAAYAADVAKARAEMPALIERAYECDVACDEFGALYALRDALQAIAPHAAILGRWGFDIEDGLANLDPIRDAIGQAERSAAA</sequence>
<protein>
    <submittedName>
        <fullName evidence="1">Uncharacterized protein</fullName>
    </submittedName>
</protein>
<dbReference type="EMBL" id="LR796648">
    <property type="protein sequence ID" value="CAB4157017.1"/>
    <property type="molecule type" value="Genomic_DNA"/>
</dbReference>
<gene>
    <name evidence="1" type="ORF">UFOVP675_45</name>
    <name evidence="2" type="ORF">UFOVP747_54</name>
</gene>